<sequence>MHPFIINVFVVILGVLHVVSAFTVPITSTVIVTSTVTPTAISSPGGCQCPTTVTVTVLTFLSFHASGPSDPTSVPSPSETSSLAL</sequence>
<keyword evidence="4" id="KW-1185">Reference proteome</keyword>
<accession>A0A4Y9YVF4</accession>
<feature type="compositionally biased region" description="Low complexity" evidence="1">
    <location>
        <begin position="66"/>
        <end position="85"/>
    </location>
</feature>
<evidence type="ECO:0008006" key="5">
    <source>
        <dbReference type="Google" id="ProtNLM"/>
    </source>
</evidence>
<protein>
    <recommendedName>
        <fullName evidence="5">Secreted protein</fullName>
    </recommendedName>
</protein>
<name>A0A4Y9YVF4_9AGAM</name>
<evidence type="ECO:0000313" key="4">
    <source>
        <dbReference type="Proteomes" id="UP000298327"/>
    </source>
</evidence>
<dbReference type="AlphaFoldDB" id="A0A4Y9YVF4"/>
<dbReference type="EMBL" id="SEOQ01000314">
    <property type="protein sequence ID" value="TFY65720.1"/>
    <property type="molecule type" value="Genomic_DNA"/>
</dbReference>
<feature type="signal peptide" evidence="2">
    <location>
        <begin position="1"/>
        <end position="21"/>
    </location>
</feature>
<keyword evidence="2" id="KW-0732">Signal</keyword>
<evidence type="ECO:0000256" key="1">
    <source>
        <dbReference type="SAM" id="MobiDB-lite"/>
    </source>
</evidence>
<evidence type="ECO:0000256" key="2">
    <source>
        <dbReference type="SAM" id="SignalP"/>
    </source>
</evidence>
<gene>
    <name evidence="3" type="ORF">EVG20_g5362</name>
</gene>
<reference evidence="3 4" key="1">
    <citation type="submission" date="2019-02" db="EMBL/GenBank/DDBJ databases">
        <title>Genome sequencing of the rare red list fungi Dentipellis fragilis.</title>
        <authorList>
            <person name="Buettner E."/>
            <person name="Kellner H."/>
        </authorList>
    </citation>
    <scope>NUCLEOTIDE SEQUENCE [LARGE SCALE GENOMIC DNA]</scope>
    <source>
        <strain evidence="3 4">DSM 105465</strain>
    </source>
</reference>
<comment type="caution">
    <text evidence="3">The sequence shown here is derived from an EMBL/GenBank/DDBJ whole genome shotgun (WGS) entry which is preliminary data.</text>
</comment>
<evidence type="ECO:0000313" key="3">
    <source>
        <dbReference type="EMBL" id="TFY65720.1"/>
    </source>
</evidence>
<dbReference type="Proteomes" id="UP000298327">
    <property type="component" value="Unassembled WGS sequence"/>
</dbReference>
<proteinExistence type="predicted"/>
<feature type="region of interest" description="Disordered" evidence="1">
    <location>
        <begin position="65"/>
        <end position="85"/>
    </location>
</feature>
<organism evidence="3 4">
    <name type="scientific">Dentipellis fragilis</name>
    <dbReference type="NCBI Taxonomy" id="205917"/>
    <lineage>
        <taxon>Eukaryota</taxon>
        <taxon>Fungi</taxon>
        <taxon>Dikarya</taxon>
        <taxon>Basidiomycota</taxon>
        <taxon>Agaricomycotina</taxon>
        <taxon>Agaricomycetes</taxon>
        <taxon>Russulales</taxon>
        <taxon>Hericiaceae</taxon>
        <taxon>Dentipellis</taxon>
    </lineage>
</organism>
<feature type="chain" id="PRO_5021461020" description="Secreted protein" evidence="2">
    <location>
        <begin position="22"/>
        <end position="85"/>
    </location>
</feature>